<accession>A0A3R7LQE1</accession>
<gene>
    <name evidence="1" type="ORF">A7A09_006540</name>
</gene>
<dbReference type="OrthoDB" id="148878at2"/>
<keyword evidence="2" id="KW-1185">Reference proteome</keyword>
<evidence type="ECO:0000313" key="2">
    <source>
        <dbReference type="Proteomes" id="UP000238137"/>
    </source>
</evidence>
<dbReference type="Pfam" id="PF03891">
    <property type="entry name" value="DUF333"/>
    <property type="match status" value="1"/>
</dbReference>
<dbReference type="PANTHER" id="PTHR38008:SF2">
    <property type="entry name" value="HEMOLYSIN"/>
    <property type="match status" value="1"/>
</dbReference>
<comment type="caution">
    <text evidence="1">The sequence shown here is derived from an EMBL/GenBank/DDBJ whole genome shotgun (WGS) entry which is preliminary data.</text>
</comment>
<dbReference type="AlphaFoldDB" id="A0A3R7LQE1"/>
<evidence type="ECO:0000313" key="1">
    <source>
        <dbReference type="EMBL" id="RNF35265.1"/>
    </source>
</evidence>
<dbReference type="InterPro" id="IPR005590">
    <property type="entry name" value="DUF333"/>
</dbReference>
<sequence length="78" mass="8618">MEDVMMIRTTMVAACLLLAACKQEPTAIGMPNPASLHCINQRGVVELRDEERGTVGYCHLPDGRVVDEWKLYRSAQAG</sequence>
<proteinExistence type="predicted"/>
<name>A0A3R7LQE1_9RHOB</name>
<dbReference type="Proteomes" id="UP000238137">
    <property type="component" value="Unassembled WGS sequence"/>
</dbReference>
<protein>
    <submittedName>
        <fullName evidence="1">DUF333 domain-containing protein</fullName>
    </submittedName>
</protein>
<dbReference type="PANTHER" id="PTHR38008">
    <property type="entry name" value="HEMOLYSIN-RELATED"/>
    <property type="match status" value="1"/>
</dbReference>
<organism evidence="1 2">
    <name type="scientific">Paracoccus methylarcula</name>
    <dbReference type="NCBI Taxonomy" id="72022"/>
    <lineage>
        <taxon>Bacteria</taxon>
        <taxon>Pseudomonadati</taxon>
        <taxon>Pseudomonadota</taxon>
        <taxon>Alphaproteobacteria</taxon>
        <taxon>Rhodobacterales</taxon>
        <taxon>Paracoccaceae</taxon>
        <taxon>Paracoccus</taxon>
    </lineage>
</organism>
<dbReference type="EMBL" id="PXNQ02000003">
    <property type="protein sequence ID" value="RNF35265.1"/>
    <property type="molecule type" value="Genomic_DNA"/>
</dbReference>
<reference evidence="1" key="1">
    <citation type="submission" date="2018-05" db="EMBL/GenBank/DDBJ databases">
        <title>Reclassification of Methylarcula marina and Methylarcula terricola as Paracoccus methylarcula sp.nov., comb.nov. and Paracoccus terricola comb.nov.</title>
        <authorList>
            <person name="Shmareva M.N."/>
            <person name="Doronina N.V."/>
            <person name="Vasilenko O.V."/>
            <person name="Tarlachkov S.V."/>
            <person name="Trotsenko Y.A."/>
        </authorList>
    </citation>
    <scope>NUCLEOTIDE SEQUENCE [LARGE SCALE GENOMIC DNA]</scope>
    <source>
        <strain evidence="1">VKM B-2159</strain>
    </source>
</reference>